<feature type="active site" description="Proton donor; for dehydratase activity" evidence="3">
    <location>
        <position position="247"/>
    </location>
</feature>
<dbReference type="AlphaFoldDB" id="A0A6A6FV30"/>
<proteinExistence type="predicted"/>
<dbReference type="EMBL" id="ML992663">
    <property type="protein sequence ID" value="KAF2217326.1"/>
    <property type="molecule type" value="Genomic_DNA"/>
</dbReference>
<feature type="region of interest" description="C-terminal hotdog fold" evidence="3">
    <location>
        <begin position="186"/>
        <end position="341"/>
    </location>
</feature>
<keyword evidence="2" id="KW-0597">Phosphoprotein</keyword>
<dbReference type="InterPro" id="IPR049551">
    <property type="entry name" value="PKS_DH_C"/>
</dbReference>
<dbReference type="PROSITE" id="PS52019">
    <property type="entry name" value="PKS_MFAS_DH"/>
    <property type="match status" value="1"/>
</dbReference>
<feature type="region of interest" description="N-terminal hotdog fold" evidence="3">
    <location>
        <begin position="12"/>
        <end position="159"/>
    </location>
</feature>
<reference evidence="5" key="1">
    <citation type="journal article" date="2020" name="Stud. Mycol.">
        <title>101 Dothideomycetes genomes: a test case for predicting lifestyles and emergence of pathogens.</title>
        <authorList>
            <person name="Haridas S."/>
            <person name="Albert R."/>
            <person name="Binder M."/>
            <person name="Bloem J."/>
            <person name="Labutti K."/>
            <person name="Salamov A."/>
            <person name="Andreopoulos B."/>
            <person name="Baker S."/>
            <person name="Barry K."/>
            <person name="Bills G."/>
            <person name="Bluhm B."/>
            <person name="Cannon C."/>
            <person name="Castanera R."/>
            <person name="Culley D."/>
            <person name="Daum C."/>
            <person name="Ezra D."/>
            <person name="Gonzalez J."/>
            <person name="Henrissat B."/>
            <person name="Kuo A."/>
            <person name="Liang C."/>
            <person name="Lipzen A."/>
            <person name="Lutzoni F."/>
            <person name="Magnuson J."/>
            <person name="Mondo S."/>
            <person name="Nolan M."/>
            <person name="Ohm R."/>
            <person name="Pangilinan J."/>
            <person name="Park H.-J."/>
            <person name="Ramirez L."/>
            <person name="Alfaro M."/>
            <person name="Sun H."/>
            <person name="Tritt A."/>
            <person name="Yoshinaga Y."/>
            <person name="Zwiers L.-H."/>
            <person name="Turgeon B."/>
            <person name="Goodwin S."/>
            <person name="Spatafora J."/>
            <person name="Crous P."/>
            <person name="Grigoriev I."/>
        </authorList>
    </citation>
    <scope>NUCLEOTIDE SEQUENCE</scope>
    <source>
        <strain evidence="5">SCOH1-5</strain>
    </source>
</reference>
<evidence type="ECO:0000313" key="6">
    <source>
        <dbReference type="Proteomes" id="UP000799539"/>
    </source>
</evidence>
<dbReference type="InterPro" id="IPR042104">
    <property type="entry name" value="PKS_dehydratase_sf"/>
</dbReference>
<evidence type="ECO:0000256" key="1">
    <source>
        <dbReference type="ARBA" id="ARBA00022450"/>
    </source>
</evidence>
<dbReference type="InterPro" id="IPR030918">
    <property type="entry name" value="PT_fungal_PKS"/>
</dbReference>
<dbReference type="Proteomes" id="UP000799539">
    <property type="component" value="Unassembled WGS sequence"/>
</dbReference>
<evidence type="ECO:0000313" key="5">
    <source>
        <dbReference type="EMBL" id="KAF2217326.1"/>
    </source>
</evidence>
<evidence type="ECO:0000259" key="4">
    <source>
        <dbReference type="PROSITE" id="PS52019"/>
    </source>
</evidence>
<gene>
    <name evidence="5" type="ORF">CERZMDRAFT_81253</name>
</gene>
<feature type="domain" description="PKS/mFAS DH" evidence="4">
    <location>
        <begin position="12"/>
        <end position="341"/>
    </location>
</feature>
<dbReference type="NCBIfam" id="TIGR04532">
    <property type="entry name" value="PT_fungal_PKS"/>
    <property type="match status" value="1"/>
</dbReference>
<dbReference type="InterPro" id="IPR049900">
    <property type="entry name" value="PKS_mFAS_DH"/>
</dbReference>
<protein>
    <recommendedName>
        <fullName evidence="4">PKS/mFAS DH domain-containing protein</fullName>
    </recommendedName>
</protein>
<organism evidence="5 6">
    <name type="scientific">Cercospora zeae-maydis SCOH1-5</name>
    <dbReference type="NCBI Taxonomy" id="717836"/>
    <lineage>
        <taxon>Eukaryota</taxon>
        <taxon>Fungi</taxon>
        <taxon>Dikarya</taxon>
        <taxon>Ascomycota</taxon>
        <taxon>Pezizomycotina</taxon>
        <taxon>Dothideomycetes</taxon>
        <taxon>Dothideomycetidae</taxon>
        <taxon>Mycosphaerellales</taxon>
        <taxon>Mycosphaerellaceae</taxon>
        <taxon>Cercospora</taxon>
    </lineage>
</organism>
<dbReference type="OrthoDB" id="329835at2759"/>
<keyword evidence="1" id="KW-0596">Phosphopantetheine</keyword>
<dbReference type="Gene3D" id="3.10.129.110">
    <property type="entry name" value="Polyketide synthase dehydratase"/>
    <property type="match status" value="1"/>
</dbReference>
<keyword evidence="6" id="KW-1185">Reference proteome</keyword>
<dbReference type="Pfam" id="PF14765">
    <property type="entry name" value="PS-DH"/>
    <property type="match status" value="1"/>
</dbReference>
<name>A0A6A6FV30_9PEZI</name>
<feature type="active site" description="Proton acceptor; for dehydratase activity" evidence="3">
    <location>
        <position position="46"/>
    </location>
</feature>
<sequence>MSTPIRLSASCQQIVREELDGSPATARVIIRSCLADADLSPIVLSHKCNDCVLTPSGLYSDMVLTVARHIYCTYERNAQTPGINVSDLQVHKPLIVKDPTKLSDLFIEMEVKHAHPGDPPTTISSTTLHCTFHSVTSTGTRLQEMGHCTATFESSTTWLNTWSLYTPTILNRIDSLHTAAIKEGNLKVQLVQRSKAYKLFESFVQYGPKYQNMSQVIFDTRTLEATATIDFQNLNLEKDFIGPYLLDGTGHLSGFVCNAVEKDGDKFAYINGGVGAMKLSEKFQPERIIADGSVVRNYVQMRVLPSDKTVLQGDVFVLQDDEIVGVWERVRFKRIPRRVLNVFLPPPVKR</sequence>
<evidence type="ECO:0000256" key="2">
    <source>
        <dbReference type="ARBA" id="ARBA00022553"/>
    </source>
</evidence>
<evidence type="ECO:0000256" key="3">
    <source>
        <dbReference type="PROSITE-ProRule" id="PRU01363"/>
    </source>
</evidence>
<accession>A0A6A6FV30</accession>